<proteinExistence type="predicted"/>
<dbReference type="PANTHER" id="PTHR24128">
    <property type="entry name" value="HOMEOBOX PROTEIN WARIAI"/>
    <property type="match status" value="1"/>
</dbReference>
<name>A0AAU9SUC6_THLAR</name>
<dbReference type="Pfam" id="PF13962">
    <property type="entry name" value="PGG"/>
    <property type="match status" value="1"/>
</dbReference>
<evidence type="ECO:0000313" key="4">
    <source>
        <dbReference type="Proteomes" id="UP000836841"/>
    </source>
</evidence>
<keyword evidence="1" id="KW-1133">Transmembrane helix</keyword>
<protein>
    <recommendedName>
        <fullName evidence="2">PGG domain-containing protein</fullName>
    </recommendedName>
</protein>
<evidence type="ECO:0000256" key="1">
    <source>
        <dbReference type="SAM" id="Phobius"/>
    </source>
</evidence>
<sequence length="157" mass="17717">MAFKVLLGWVKRVNKEGILHWKDEDGNIVFHIAASINQTEFMRLLPKTAKNKAKNLDGKTAMDILRTHQSPRFPKARRFFHNVRERLPCRSTMTLAGYLSKNLSFIEKRNNLLGLSNLCMTGDMSINSSNRRDAILVVTILIVTATYQAGLSPPGGF</sequence>
<dbReference type="SUPFAM" id="SSF48403">
    <property type="entry name" value="Ankyrin repeat"/>
    <property type="match status" value="1"/>
</dbReference>
<dbReference type="AlphaFoldDB" id="A0AAU9SUC6"/>
<dbReference type="Gene3D" id="1.25.40.20">
    <property type="entry name" value="Ankyrin repeat-containing domain"/>
    <property type="match status" value="1"/>
</dbReference>
<accession>A0AAU9SUC6</accession>
<evidence type="ECO:0000259" key="2">
    <source>
        <dbReference type="Pfam" id="PF13962"/>
    </source>
</evidence>
<feature type="domain" description="PGG" evidence="2">
    <location>
        <begin position="129"/>
        <end position="157"/>
    </location>
</feature>
<reference evidence="3 4" key="1">
    <citation type="submission" date="2022-03" db="EMBL/GenBank/DDBJ databases">
        <authorList>
            <person name="Nunn A."/>
            <person name="Chopra R."/>
            <person name="Nunn A."/>
            <person name="Contreras Garrido A."/>
        </authorList>
    </citation>
    <scope>NUCLEOTIDE SEQUENCE [LARGE SCALE GENOMIC DNA]</scope>
</reference>
<organism evidence="3 4">
    <name type="scientific">Thlaspi arvense</name>
    <name type="common">Field penny-cress</name>
    <dbReference type="NCBI Taxonomy" id="13288"/>
    <lineage>
        <taxon>Eukaryota</taxon>
        <taxon>Viridiplantae</taxon>
        <taxon>Streptophyta</taxon>
        <taxon>Embryophyta</taxon>
        <taxon>Tracheophyta</taxon>
        <taxon>Spermatophyta</taxon>
        <taxon>Magnoliopsida</taxon>
        <taxon>eudicotyledons</taxon>
        <taxon>Gunneridae</taxon>
        <taxon>Pentapetalae</taxon>
        <taxon>rosids</taxon>
        <taxon>malvids</taxon>
        <taxon>Brassicales</taxon>
        <taxon>Brassicaceae</taxon>
        <taxon>Thlaspideae</taxon>
        <taxon>Thlaspi</taxon>
    </lineage>
</organism>
<keyword evidence="1" id="KW-0812">Transmembrane</keyword>
<dbReference type="Proteomes" id="UP000836841">
    <property type="component" value="Chromosome 6"/>
</dbReference>
<feature type="transmembrane region" description="Helical" evidence="1">
    <location>
        <begin position="134"/>
        <end position="151"/>
    </location>
</feature>
<keyword evidence="1" id="KW-0472">Membrane</keyword>
<dbReference type="EMBL" id="OU466862">
    <property type="protein sequence ID" value="CAH2071052.1"/>
    <property type="molecule type" value="Genomic_DNA"/>
</dbReference>
<gene>
    <name evidence="3" type="ORF">TAV2_LOCUS20155</name>
</gene>
<dbReference type="PANTHER" id="PTHR24128:SF24">
    <property type="entry name" value="ANKYRIN REPEAT PROTEIN"/>
    <property type="match status" value="1"/>
</dbReference>
<evidence type="ECO:0000313" key="3">
    <source>
        <dbReference type="EMBL" id="CAH2071052.1"/>
    </source>
</evidence>
<dbReference type="InterPro" id="IPR026961">
    <property type="entry name" value="PGG_dom"/>
</dbReference>
<keyword evidence="4" id="KW-1185">Reference proteome</keyword>
<dbReference type="InterPro" id="IPR036770">
    <property type="entry name" value="Ankyrin_rpt-contain_sf"/>
</dbReference>